<dbReference type="AlphaFoldDB" id="A0A8J1U2N7"/>
<feature type="compositionally biased region" description="Basic and acidic residues" evidence="1">
    <location>
        <begin position="105"/>
        <end position="115"/>
    </location>
</feature>
<evidence type="ECO:0000313" key="2">
    <source>
        <dbReference type="EMBL" id="CAH1786326.1"/>
    </source>
</evidence>
<dbReference type="Proteomes" id="UP000749559">
    <property type="component" value="Unassembled WGS sequence"/>
</dbReference>
<accession>A0A8J1U2N7</accession>
<protein>
    <submittedName>
        <fullName evidence="2">Uncharacterized protein</fullName>
    </submittedName>
</protein>
<comment type="caution">
    <text evidence="2">The sequence shown here is derived from an EMBL/GenBank/DDBJ whole genome shotgun (WGS) entry which is preliminary data.</text>
</comment>
<gene>
    <name evidence="2" type="ORF">OFUS_LOCUS12242</name>
</gene>
<sequence length="115" mass="12652">GEGTNAGYIVETDPSYQWVVGGKKGELMGGVDRNTMLIEMNPKKMEQDVLVARTLLNPTCGTIPVLVSNLTPSSVILHINTLIAHSRLLEDDEVPDPSPSFPFDHSPEHHKIYET</sequence>
<evidence type="ECO:0000256" key="1">
    <source>
        <dbReference type="SAM" id="MobiDB-lite"/>
    </source>
</evidence>
<feature type="region of interest" description="Disordered" evidence="1">
    <location>
        <begin position="93"/>
        <end position="115"/>
    </location>
</feature>
<feature type="non-terminal residue" evidence="2">
    <location>
        <position position="1"/>
    </location>
</feature>
<organism evidence="2 3">
    <name type="scientific">Owenia fusiformis</name>
    <name type="common">Polychaete worm</name>
    <dbReference type="NCBI Taxonomy" id="6347"/>
    <lineage>
        <taxon>Eukaryota</taxon>
        <taxon>Metazoa</taxon>
        <taxon>Spiralia</taxon>
        <taxon>Lophotrochozoa</taxon>
        <taxon>Annelida</taxon>
        <taxon>Polychaeta</taxon>
        <taxon>Sedentaria</taxon>
        <taxon>Canalipalpata</taxon>
        <taxon>Sabellida</taxon>
        <taxon>Oweniida</taxon>
        <taxon>Oweniidae</taxon>
        <taxon>Owenia</taxon>
    </lineage>
</organism>
<keyword evidence="3" id="KW-1185">Reference proteome</keyword>
<reference evidence="2" key="1">
    <citation type="submission" date="2022-03" db="EMBL/GenBank/DDBJ databases">
        <authorList>
            <person name="Martin C."/>
        </authorList>
    </citation>
    <scope>NUCLEOTIDE SEQUENCE</scope>
</reference>
<dbReference type="EMBL" id="CAIIXF020000006">
    <property type="protein sequence ID" value="CAH1786326.1"/>
    <property type="molecule type" value="Genomic_DNA"/>
</dbReference>
<name>A0A8J1U2N7_OWEFU</name>
<evidence type="ECO:0000313" key="3">
    <source>
        <dbReference type="Proteomes" id="UP000749559"/>
    </source>
</evidence>
<feature type="non-terminal residue" evidence="2">
    <location>
        <position position="115"/>
    </location>
</feature>
<proteinExistence type="predicted"/>